<reference evidence="1 2" key="1">
    <citation type="submission" date="2019-04" db="EMBL/GenBank/DDBJ databases">
        <authorList>
            <person name="Li Y."/>
            <person name="Wang J."/>
        </authorList>
    </citation>
    <scope>NUCLEOTIDE SEQUENCE [LARGE SCALE GENOMIC DNA]</scope>
    <source>
        <strain evidence="1 2">DSM 14668</strain>
    </source>
</reference>
<protein>
    <submittedName>
        <fullName evidence="1">Uncharacterized protein</fullName>
    </submittedName>
</protein>
<dbReference type="Proteomes" id="UP000309215">
    <property type="component" value="Unassembled WGS sequence"/>
</dbReference>
<evidence type="ECO:0000313" key="2">
    <source>
        <dbReference type="Proteomes" id="UP000309215"/>
    </source>
</evidence>
<evidence type="ECO:0000313" key="1">
    <source>
        <dbReference type="EMBL" id="TKC98202.1"/>
    </source>
</evidence>
<name>A0A4U1IUX4_9BACT</name>
<comment type="caution">
    <text evidence="1">The sequence shown here is derived from an EMBL/GenBank/DDBJ whole genome shotgun (WGS) entry which is preliminary data.</text>
</comment>
<dbReference type="RefSeq" id="WP_136934788.1">
    <property type="nucleotide sequence ID" value="NZ_SSMQ01000072.1"/>
</dbReference>
<sequence>MSAPNNVMRIDMRGAVPLANGTLVDVWIAQQKGGMFSNNYEGTWLQVVDTGVIYSDALFYREESSVVHREHPESLEVRGDLHTLARLRGRIVYCRVAFTYEQQMTTLLVQYENAPAVYR</sequence>
<dbReference type="AlphaFoldDB" id="A0A4U1IUX4"/>
<proteinExistence type="predicted"/>
<accession>A0A4U1IUX4</accession>
<gene>
    <name evidence="1" type="ORF">E8A74_42115</name>
</gene>
<keyword evidence="2" id="KW-1185">Reference proteome</keyword>
<dbReference type="EMBL" id="SSMQ01000072">
    <property type="protein sequence ID" value="TKC98202.1"/>
    <property type="molecule type" value="Genomic_DNA"/>
</dbReference>
<organism evidence="1 2">
    <name type="scientific">Polyangium fumosum</name>
    <dbReference type="NCBI Taxonomy" id="889272"/>
    <lineage>
        <taxon>Bacteria</taxon>
        <taxon>Pseudomonadati</taxon>
        <taxon>Myxococcota</taxon>
        <taxon>Polyangia</taxon>
        <taxon>Polyangiales</taxon>
        <taxon>Polyangiaceae</taxon>
        <taxon>Polyangium</taxon>
    </lineage>
</organism>